<name>A0A096AM87_9FIRM</name>
<evidence type="ECO:0000313" key="1">
    <source>
        <dbReference type="EMBL" id="KGF47756.1"/>
    </source>
</evidence>
<evidence type="ECO:0000313" key="2">
    <source>
        <dbReference type="Proteomes" id="UP000029628"/>
    </source>
</evidence>
<keyword evidence="2" id="KW-1185">Reference proteome</keyword>
<dbReference type="EMBL" id="JRNT01000007">
    <property type="protein sequence ID" value="KGF47756.1"/>
    <property type="molecule type" value="Genomic_DNA"/>
</dbReference>
<gene>
    <name evidence="1" type="ORF">HMPREF0872_03375</name>
</gene>
<organism evidence="1 2">
    <name type="scientific">Veillonella montpellierensis DNF00314</name>
    <dbReference type="NCBI Taxonomy" id="1401067"/>
    <lineage>
        <taxon>Bacteria</taxon>
        <taxon>Bacillati</taxon>
        <taxon>Bacillota</taxon>
        <taxon>Negativicutes</taxon>
        <taxon>Veillonellales</taxon>
        <taxon>Veillonellaceae</taxon>
        <taxon>Veillonella</taxon>
    </lineage>
</organism>
<dbReference type="Proteomes" id="UP000029628">
    <property type="component" value="Unassembled WGS sequence"/>
</dbReference>
<proteinExistence type="predicted"/>
<reference evidence="1 2" key="1">
    <citation type="submission" date="2014-07" db="EMBL/GenBank/DDBJ databases">
        <authorList>
            <person name="McCorrison J."/>
            <person name="Sanka R."/>
            <person name="Torralba M."/>
            <person name="Gillis M."/>
            <person name="Haft D.H."/>
            <person name="Methe B."/>
            <person name="Sutton G."/>
            <person name="Nelson K.E."/>
        </authorList>
    </citation>
    <scope>NUCLEOTIDE SEQUENCE [LARGE SCALE GENOMIC DNA]</scope>
    <source>
        <strain evidence="1 2">DNF00314</strain>
    </source>
</reference>
<dbReference type="RefSeq" id="WP_038151800.1">
    <property type="nucleotide sequence ID" value="NZ_JRNT01000007.1"/>
</dbReference>
<sequence>MRIFYDKQGNYQLYKEWQDEVVRDEPEDFKFAEVEKLPDNSINTRFIDGAFVEIEEEKPSLLEQKKQKIAQIKAKYNDKFNAYENALLRARLDDNDSQVKKLQELYRADKLKMVAEIKGA</sequence>
<dbReference type="AlphaFoldDB" id="A0A096AM87"/>
<comment type="caution">
    <text evidence="1">The sequence shown here is derived from an EMBL/GenBank/DDBJ whole genome shotgun (WGS) entry which is preliminary data.</text>
</comment>
<accession>A0A096AM87</accession>
<protein>
    <submittedName>
        <fullName evidence="1">Uncharacterized protein</fullName>
    </submittedName>
</protein>